<dbReference type="GO" id="GO:0009055">
    <property type="term" value="F:electron transfer activity"/>
    <property type="evidence" value="ECO:0007669"/>
    <property type="project" value="InterPro"/>
</dbReference>
<evidence type="ECO:0000256" key="1">
    <source>
        <dbReference type="ARBA" id="ARBA00004418"/>
    </source>
</evidence>
<dbReference type="GO" id="GO:0005506">
    <property type="term" value="F:iron ion binding"/>
    <property type="evidence" value="ECO:0007669"/>
    <property type="project" value="InterPro"/>
</dbReference>
<comment type="caution">
    <text evidence="12">The sequence shown here is derived from an EMBL/GenBank/DDBJ whole genome shotgun (WGS) entry which is preliminary data.</text>
</comment>
<evidence type="ECO:0000256" key="4">
    <source>
        <dbReference type="ARBA" id="ARBA00022723"/>
    </source>
</evidence>
<feature type="signal peptide" evidence="10">
    <location>
        <begin position="1"/>
        <end position="23"/>
    </location>
</feature>
<evidence type="ECO:0000256" key="8">
    <source>
        <dbReference type="PIRSR" id="PIRSR000005-1"/>
    </source>
</evidence>
<keyword evidence="7 9" id="KW-0408">Iron</keyword>
<dbReference type="PIRSF" id="PIRSF000005">
    <property type="entry name" value="Cytochrome_c4"/>
    <property type="match status" value="1"/>
</dbReference>
<dbReference type="InterPro" id="IPR050597">
    <property type="entry name" value="Cytochrome_c_Oxidase_Subunit"/>
</dbReference>
<reference evidence="13" key="1">
    <citation type="submission" date="2017-05" db="EMBL/GenBank/DDBJ databases">
        <authorList>
            <person name="Barney B.M."/>
        </authorList>
    </citation>
    <scope>NUCLEOTIDE SEQUENCE [LARGE SCALE GENOMIC DNA]</scope>
    <source>
        <strain evidence="13">PSBB022</strain>
    </source>
</reference>
<protein>
    <submittedName>
        <fullName evidence="12">Cytochrome c4</fullName>
    </submittedName>
</protein>
<comment type="PTM">
    <text evidence="8">Binds 2 heme c groups covalently per subunit.</text>
</comment>
<dbReference type="PANTHER" id="PTHR33751:SF9">
    <property type="entry name" value="CYTOCHROME C4"/>
    <property type="match status" value="1"/>
</dbReference>
<sequence length="227" mass="23524">MKHIVRNALLSLGLVAVAQGAMAAGDATAGAAKAAVCGACHGADGNSLVGTFPKLAGLGEKYLLKQLHDIQAWDLEQDAAKKATTGRKVPEMVGLLANLNDQDLADIAAHFAAQTMQLSGSKPLEVQVNSGLKVDALALGQRTYRAGNIATGVPACTGCHTPDGKGNVAAGFPRLSGQHPEYIEKQLRAFRAGDRTNDGDQMTMRSVAAQLSDAEIVALANYIAGLH</sequence>
<keyword evidence="2" id="KW-0813">Transport</keyword>
<keyword evidence="13" id="KW-1185">Reference proteome</keyword>
<evidence type="ECO:0000313" key="12">
    <source>
        <dbReference type="EMBL" id="OZY87657.1"/>
    </source>
</evidence>
<gene>
    <name evidence="12" type="ORF">CBP51_12020</name>
</gene>
<evidence type="ECO:0000256" key="2">
    <source>
        <dbReference type="ARBA" id="ARBA00022448"/>
    </source>
</evidence>
<keyword evidence="6" id="KW-0249">Electron transport</keyword>
<dbReference type="PANTHER" id="PTHR33751">
    <property type="entry name" value="CBB3-TYPE CYTOCHROME C OXIDASE SUBUNIT FIXP"/>
    <property type="match status" value="1"/>
</dbReference>
<feature type="binding site" description="covalent" evidence="8">
    <location>
        <position position="37"/>
    </location>
    <ligand>
        <name>heme c</name>
        <dbReference type="ChEBI" id="CHEBI:61717"/>
        <label>1</label>
    </ligand>
</feature>
<dbReference type="PROSITE" id="PS51007">
    <property type="entry name" value="CYTC"/>
    <property type="match status" value="2"/>
</dbReference>
<dbReference type="InterPro" id="IPR009056">
    <property type="entry name" value="Cyt_c-like_dom"/>
</dbReference>
<dbReference type="AlphaFoldDB" id="A0A266QCR3"/>
<dbReference type="GO" id="GO:0042597">
    <property type="term" value="C:periplasmic space"/>
    <property type="evidence" value="ECO:0007669"/>
    <property type="project" value="UniProtKB-SubCell"/>
</dbReference>
<keyword evidence="4 9" id="KW-0479">Metal-binding</keyword>
<feature type="binding site" description="axial binding residue" evidence="9">
    <location>
        <position position="160"/>
    </location>
    <ligand>
        <name>heme c</name>
        <dbReference type="ChEBI" id="CHEBI:61717"/>
        <label>2</label>
    </ligand>
    <ligandPart>
        <name>Fe</name>
        <dbReference type="ChEBI" id="CHEBI:18248"/>
    </ligandPart>
</feature>
<evidence type="ECO:0000256" key="5">
    <source>
        <dbReference type="ARBA" id="ARBA00022764"/>
    </source>
</evidence>
<keyword evidence="3 8" id="KW-0349">Heme</keyword>
<dbReference type="InterPro" id="IPR036909">
    <property type="entry name" value="Cyt_c-like_dom_sf"/>
</dbReference>
<dbReference type="STRING" id="1209072.GCA_000766945_01801"/>
<comment type="subcellular location">
    <subcellularLocation>
        <location evidence="1">Periplasm</location>
    </subcellularLocation>
</comment>
<name>A0A266QCR3_9GAMM</name>
<organism evidence="12 13">
    <name type="scientific">Cellvibrio mixtus</name>
    <dbReference type="NCBI Taxonomy" id="39650"/>
    <lineage>
        <taxon>Bacteria</taxon>
        <taxon>Pseudomonadati</taxon>
        <taxon>Pseudomonadota</taxon>
        <taxon>Gammaproteobacteria</taxon>
        <taxon>Cellvibrionales</taxon>
        <taxon>Cellvibrionaceae</taxon>
        <taxon>Cellvibrio</taxon>
    </lineage>
</organism>
<feature type="domain" description="Cytochrome c" evidence="11">
    <location>
        <begin position="25"/>
        <end position="115"/>
    </location>
</feature>
<feature type="chain" id="PRO_5012740754" evidence="10">
    <location>
        <begin position="24"/>
        <end position="227"/>
    </location>
</feature>
<dbReference type="Pfam" id="PF00034">
    <property type="entry name" value="Cytochrom_C"/>
    <property type="match status" value="2"/>
</dbReference>
<dbReference type="InterPro" id="IPR024167">
    <property type="entry name" value="Cytochrome_c4-like"/>
</dbReference>
<feature type="binding site" description="axial binding residue" evidence="9">
    <location>
        <position position="92"/>
    </location>
    <ligand>
        <name>heme c</name>
        <dbReference type="ChEBI" id="CHEBI:61717"/>
        <label>1</label>
    </ligand>
    <ligandPart>
        <name>Fe</name>
        <dbReference type="ChEBI" id="CHEBI:18248"/>
    </ligandPart>
</feature>
<feature type="binding site" description="covalent" evidence="8">
    <location>
        <position position="40"/>
    </location>
    <ligand>
        <name>heme c</name>
        <dbReference type="ChEBI" id="CHEBI:61717"/>
        <label>1</label>
    </ligand>
</feature>
<evidence type="ECO:0000256" key="3">
    <source>
        <dbReference type="ARBA" id="ARBA00022617"/>
    </source>
</evidence>
<dbReference type="Gene3D" id="1.10.760.10">
    <property type="entry name" value="Cytochrome c-like domain"/>
    <property type="match status" value="2"/>
</dbReference>
<dbReference type="RefSeq" id="WP_078044757.1">
    <property type="nucleotide sequence ID" value="NZ_NHNI01000001.1"/>
</dbReference>
<dbReference type="EMBL" id="NHNI01000001">
    <property type="protein sequence ID" value="OZY87657.1"/>
    <property type="molecule type" value="Genomic_DNA"/>
</dbReference>
<feature type="binding site" description="axial binding residue" evidence="9">
    <location>
        <position position="204"/>
    </location>
    <ligand>
        <name>heme c</name>
        <dbReference type="ChEBI" id="CHEBI:61717"/>
        <label>2</label>
    </ligand>
    <ligandPart>
        <name>Fe</name>
        <dbReference type="ChEBI" id="CHEBI:18248"/>
    </ligandPart>
</feature>
<evidence type="ECO:0000313" key="13">
    <source>
        <dbReference type="Proteomes" id="UP000216101"/>
    </source>
</evidence>
<dbReference type="SUPFAM" id="SSF46626">
    <property type="entry name" value="Cytochrome c"/>
    <property type="match status" value="2"/>
</dbReference>
<keyword evidence="10" id="KW-0732">Signal</keyword>
<feature type="binding site" description="covalent" evidence="8">
    <location>
        <position position="156"/>
    </location>
    <ligand>
        <name>heme c</name>
        <dbReference type="ChEBI" id="CHEBI:61717"/>
        <label>2</label>
    </ligand>
</feature>
<keyword evidence="5" id="KW-0574">Periplasm</keyword>
<feature type="binding site" description="covalent" evidence="8">
    <location>
        <position position="159"/>
    </location>
    <ligand>
        <name>heme c</name>
        <dbReference type="ChEBI" id="CHEBI:61717"/>
        <label>2</label>
    </ligand>
</feature>
<feature type="domain" description="Cytochrome c" evidence="11">
    <location>
        <begin position="135"/>
        <end position="227"/>
    </location>
</feature>
<evidence type="ECO:0000259" key="11">
    <source>
        <dbReference type="PROSITE" id="PS51007"/>
    </source>
</evidence>
<evidence type="ECO:0000256" key="6">
    <source>
        <dbReference type="ARBA" id="ARBA00022982"/>
    </source>
</evidence>
<proteinExistence type="predicted"/>
<evidence type="ECO:0000256" key="7">
    <source>
        <dbReference type="ARBA" id="ARBA00023004"/>
    </source>
</evidence>
<accession>A0A266QCR3</accession>
<feature type="binding site" description="axial binding residue" evidence="9">
    <location>
        <position position="41"/>
    </location>
    <ligand>
        <name>heme c</name>
        <dbReference type="ChEBI" id="CHEBI:61717"/>
        <label>1</label>
    </ligand>
    <ligandPart>
        <name>Fe</name>
        <dbReference type="ChEBI" id="CHEBI:18248"/>
    </ligandPart>
</feature>
<evidence type="ECO:0000256" key="9">
    <source>
        <dbReference type="PIRSR" id="PIRSR000005-2"/>
    </source>
</evidence>
<dbReference type="GO" id="GO:0020037">
    <property type="term" value="F:heme binding"/>
    <property type="evidence" value="ECO:0007669"/>
    <property type="project" value="InterPro"/>
</dbReference>
<dbReference type="Proteomes" id="UP000216101">
    <property type="component" value="Unassembled WGS sequence"/>
</dbReference>
<evidence type="ECO:0000256" key="10">
    <source>
        <dbReference type="SAM" id="SignalP"/>
    </source>
</evidence>